<dbReference type="CDD" id="cd08241">
    <property type="entry name" value="QOR1"/>
    <property type="match status" value="1"/>
</dbReference>
<dbReference type="SUPFAM" id="SSF50129">
    <property type="entry name" value="GroES-like"/>
    <property type="match status" value="1"/>
</dbReference>
<dbReference type="InterPro" id="IPR013149">
    <property type="entry name" value="ADH-like_C"/>
</dbReference>
<dbReference type="Gene3D" id="3.90.180.10">
    <property type="entry name" value="Medium-chain alcohol dehydrogenases, catalytic domain"/>
    <property type="match status" value="1"/>
</dbReference>
<comment type="caution">
    <text evidence="2">The sequence shown here is derived from an EMBL/GenBank/DDBJ whole genome shotgun (WGS) entry which is preliminary data.</text>
</comment>
<dbReference type="SUPFAM" id="SSF51735">
    <property type="entry name" value="NAD(P)-binding Rossmann-fold domains"/>
    <property type="match status" value="1"/>
</dbReference>
<evidence type="ECO:0000313" key="3">
    <source>
        <dbReference type="Proteomes" id="UP000638263"/>
    </source>
</evidence>
<dbReference type="AlphaFoldDB" id="A0A917RY40"/>
<organism evidence="2 3">
    <name type="scientific">Nocardia jinanensis</name>
    <dbReference type="NCBI Taxonomy" id="382504"/>
    <lineage>
        <taxon>Bacteria</taxon>
        <taxon>Bacillati</taxon>
        <taxon>Actinomycetota</taxon>
        <taxon>Actinomycetes</taxon>
        <taxon>Mycobacteriales</taxon>
        <taxon>Nocardiaceae</taxon>
        <taxon>Nocardia</taxon>
    </lineage>
</organism>
<dbReference type="InterPro" id="IPR051397">
    <property type="entry name" value="Zn-ADH-like_protein"/>
</dbReference>
<dbReference type="InterPro" id="IPR011032">
    <property type="entry name" value="GroES-like_sf"/>
</dbReference>
<dbReference type="InterPro" id="IPR036291">
    <property type="entry name" value="NAD(P)-bd_dom_sf"/>
</dbReference>
<sequence length="333" mass="34764">MMRAAVVRERGGPEVVSIEEIPDPELRPGTVRVAVACAALNFPDLLIMAGTYQATVDLPYVPGCEFSGRVLEVAADVTGLGAGDVVFGLATHGALAGQIVIEARRVTAVPPDGVQPRSLAAYSVTYTTAYHALRTFGAVAEGEWVAVLGAAGGVGLAAVDIARALGARPIAIARGGDRLAACADAGAVATIDYSAEDVKTRLKEITGSGADIVVDPVGGASAEQSLRAMRWGGRYVVVGFASGEIPRIPLNLVLLKGVQMVGFENRTIMEHLPEVAPVHRREILDRYLRGEVRPRIGSVHPLEDVGEGLRRLAARDVVGKVVIDVDPAVLGSS</sequence>
<dbReference type="EMBL" id="BMMH01000029">
    <property type="protein sequence ID" value="GGL41872.1"/>
    <property type="molecule type" value="Genomic_DNA"/>
</dbReference>
<evidence type="ECO:0000313" key="2">
    <source>
        <dbReference type="EMBL" id="GGL41872.1"/>
    </source>
</evidence>
<dbReference type="InterPro" id="IPR013154">
    <property type="entry name" value="ADH-like_N"/>
</dbReference>
<keyword evidence="3" id="KW-1185">Reference proteome</keyword>
<dbReference type="Pfam" id="PF08240">
    <property type="entry name" value="ADH_N"/>
    <property type="match status" value="1"/>
</dbReference>
<protein>
    <submittedName>
        <fullName evidence="2">Alcohol dehydrogenase</fullName>
    </submittedName>
</protein>
<dbReference type="Proteomes" id="UP000638263">
    <property type="component" value="Unassembled WGS sequence"/>
</dbReference>
<gene>
    <name evidence="2" type="ORF">GCM10011588_65780</name>
</gene>
<dbReference type="SMART" id="SM00829">
    <property type="entry name" value="PKS_ER"/>
    <property type="match status" value="1"/>
</dbReference>
<evidence type="ECO:0000259" key="1">
    <source>
        <dbReference type="SMART" id="SM00829"/>
    </source>
</evidence>
<dbReference type="RefSeq" id="WP_229719169.1">
    <property type="nucleotide sequence ID" value="NZ_BMMH01000029.1"/>
</dbReference>
<dbReference type="PANTHER" id="PTHR43677">
    <property type="entry name" value="SHORT-CHAIN DEHYDROGENASE/REDUCTASE"/>
    <property type="match status" value="1"/>
</dbReference>
<dbReference type="PANTHER" id="PTHR43677:SF4">
    <property type="entry name" value="QUINONE OXIDOREDUCTASE-LIKE PROTEIN 2"/>
    <property type="match status" value="1"/>
</dbReference>
<dbReference type="InterPro" id="IPR020843">
    <property type="entry name" value="ER"/>
</dbReference>
<reference evidence="2" key="2">
    <citation type="submission" date="2020-09" db="EMBL/GenBank/DDBJ databases">
        <authorList>
            <person name="Sun Q."/>
            <person name="Zhou Y."/>
        </authorList>
    </citation>
    <scope>NUCLEOTIDE SEQUENCE</scope>
    <source>
        <strain evidence="2">CGMCC 4.3508</strain>
    </source>
</reference>
<name>A0A917RY40_9NOCA</name>
<dbReference type="Gene3D" id="3.40.50.720">
    <property type="entry name" value="NAD(P)-binding Rossmann-like Domain"/>
    <property type="match status" value="1"/>
</dbReference>
<dbReference type="GO" id="GO:0016491">
    <property type="term" value="F:oxidoreductase activity"/>
    <property type="evidence" value="ECO:0007669"/>
    <property type="project" value="InterPro"/>
</dbReference>
<proteinExistence type="predicted"/>
<dbReference type="Pfam" id="PF00107">
    <property type="entry name" value="ADH_zinc_N"/>
    <property type="match status" value="1"/>
</dbReference>
<accession>A0A917RY40</accession>
<feature type="domain" description="Enoyl reductase (ER)" evidence="1">
    <location>
        <begin position="11"/>
        <end position="323"/>
    </location>
</feature>
<reference evidence="2" key="1">
    <citation type="journal article" date="2014" name="Int. J. Syst. Evol. Microbiol.">
        <title>Complete genome sequence of Corynebacterium casei LMG S-19264T (=DSM 44701T), isolated from a smear-ripened cheese.</title>
        <authorList>
            <consortium name="US DOE Joint Genome Institute (JGI-PGF)"/>
            <person name="Walter F."/>
            <person name="Albersmeier A."/>
            <person name="Kalinowski J."/>
            <person name="Ruckert C."/>
        </authorList>
    </citation>
    <scope>NUCLEOTIDE SEQUENCE</scope>
    <source>
        <strain evidence="2">CGMCC 4.3508</strain>
    </source>
</reference>